<evidence type="ECO:0000256" key="2">
    <source>
        <dbReference type="ARBA" id="ARBA00012759"/>
    </source>
</evidence>
<evidence type="ECO:0000259" key="9">
    <source>
        <dbReference type="PROSITE" id="PS50235"/>
    </source>
</evidence>
<dbReference type="PANTHER" id="PTHR43982">
    <property type="entry name" value="UBIQUITIN CARBOXYL-TERMINAL HYDROLASE"/>
    <property type="match status" value="1"/>
</dbReference>
<dbReference type="PROSITE" id="PS50235">
    <property type="entry name" value="USP_3"/>
    <property type="match status" value="1"/>
</dbReference>
<sequence length="1349" mass="155296">MSDNSSLDNSFQTKHNLQNSENNVPKIPKLDDDYQIEEDDGDILDHNSDRESQIGAIDQGDFYLQQKQFAEGSTHPYNSLSTEANSKHTSPLDQPVKKNYDFTKAICMKTSDRIFDDLRSDPLFLIKGEEGILSAPTARYSTVLSKISKTTGYKYQPAFWNTNDELLGSSQITELDGNTTLQKFCGLLVPNHHSGSDFSNLQLLHYSVSIRYSNNRLNVKNSFYGFLDDDLFEEDKIWIEPTDIMKDTDSTSDEARQILIKSLPQILDSATFISKETGTLIRIEIYPAFFQKSDLESFTLTEIQTRIATYNSQVDRGEAFNNVDITPYDCFIKLKKALSGALTHQDIKDVKSIDLKATKLQVMIDFQLLLDKFFFILTENDNLGQLTPIHFASLGDYFFITQDYFKRAILETVYYIAHTSANRNDFSNYFSYSFHDIFQCVKEFDIANQLQNWNSWNDQYYSDPMILLSICPFYGDQLICHIYELLIVFDPENIPLYFDALTYCATSRYSEELPYYVTILKGRGQLGFGEMKSIFTKLGFNNATSCNAMNAISDEQLLNAYRNQLIVAATKYEKVTFREMIDKIATSRSSGLLREYLNTEPFFDIYDAYKLLDIDPSFDDSLLITFYDYKASENGLSFDPNVARAFYTIVLARKSILLMSYIDTNLPQFSVYDMTLHDAYQLIGCMNTADDLVVIRVFQERLHKDAGTDFRMLWKSLKTIGEYRKSKLIEGYLTSGIVNSTLLSTEQSPAGLNNIGNTCYLNSLLQYYFVIEQLRDYILNFNEVFNADDFEKDEKYQIRRIGGRTVGLKETERSYQFMYQLRDLYYQLIHENDKCVTPSRELAYLAFSPISFEVEFEIESNEKDDSNKNSDTDKLITTATEDNESKNLIEMSLNEFSTGEGSNENSIPVDDKVIDLAKNDSDSDGDDKKSNNKFITDADNSTSDDGSVVVLDERPKEPEKKKTAAVCKISADQFESAFEIGSQQDVTECISNVLTQIESAMKPDILEEDNEQVDMVKKLFYGKTKQRLVPVDSKTKEELLNGNVRTKVESFLNLIVNIGDHPKDIYDALDTFFTEDLLELEDGEVKRSLTIIELPNILQIQIQRVQFDRERLIPVKSNEPIPFEEKLYMDRYLETSDQIIIDKRTELFHWKRRVQELSQKKQEIMSTNEQGMSIRDVLKATRNYLSSDTVKNLGIPIDMNTLEVLDLEIDRLENVLLGINNELDNLHNNINKQFEGFNKVGYSIFAIFIHRGQASYGHYFIYIRDPKSNVYRKYNDEVVSEVPVEEVFNFSDGNTATPYYLTFIKDELLEKITPLQRDIFIKENVTKLEELNKDSNVASDVHNLHMDVD</sequence>
<keyword evidence="7" id="KW-0175">Coiled coil</keyword>
<dbReference type="Proteomes" id="UP000186136">
    <property type="component" value="Unassembled WGS sequence"/>
</dbReference>
<dbReference type="GO" id="GO:0043161">
    <property type="term" value="P:proteasome-mediated ubiquitin-dependent protein catabolic process"/>
    <property type="evidence" value="ECO:0007669"/>
    <property type="project" value="InterPro"/>
</dbReference>
<dbReference type="PANTHER" id="PTHR43982:SF6">
    <property type="entry name" value="UBIQUITIN CARBOXYL-TERMINAL HYDROLASE 2-RELATED"/>
    <property type="match status" value="1"/>
</dbReference>
<keyword evidence="5" id="KW-0378">Hydrolase</keyword>
<feature type="compositionally biased region" description="Polar residues" evidence="8">
    <location>
        <begin position="75"/>
        <end position="92"/>
    </location>
</feature>
<evidence type="ECO:0000256" key="3">
    <source>
        <dbReference type="ARBA" id="ARBA00022670"/>
    </source>
</evidence>
<evidence type="ECO:0000256" key="8">
    <source>
        <dbReference type="SAM" id="MobiDB-lite"/>
    </source>
</evidence>
<feature type="region of interest" description="Disordered" evidence="8">
    <location>
        <begin position="1"/>
        <end position="48"/>
    </location>
</feature>
<feature type="region of interest" description="Disordered" evidence="8">
    <location>
        <begin position="73"/>
        <end position="92"/>
    </location>
</feature>
<dbReference type="Gene3D" id="3.90.70.10">
    <property type="entry name" value="Cysteine proteinases"/>
    <property type="match status" value="1"/>
</dbReference>
<proteinExistence type="predicted"/>
<dbReference type="OrthoDB" id="2420415at2759"/>
<dbReference type="EC" id="3.4.19.12" evidence="2"/>
<accession>A0A1Q2YDI8</accession>
<evidence type="ECO:0000313" key="11">
    <source>
        <dbReference type="Proteomes" id="UP000186136"/>
    </source>
</evidence>
<keyword evidence="6" id="KW-0788">Thiol protease</keyword>
<keyword evidence="3" id="KW-0645">Protease</keyword>
<dbReference type="GO" id="GO:0004843">
    <property type="term" value="F:cysteine-type deubiquitinase activity"/>
    <property type="evidence" value="ECO:0007669"/>
    <property type="project" value="UniProtKB-EC"/>
</dbReference>
<protein>
    <recommendedName>
        <fullName evidence="2">ubiquitinyl hydrolase 1</fullName>
        <ecNumber evidence="2">3.4.19.12</ecNumber>
    </recommendedName>
</protein>
<evidence type="ECO:0000313" key="10">
    <source>
        <dbReference type="EMBL" id="GAV27594.1"/>
    </source>
</evidence>
<dbReference type="GO" id="GO:0016579">
    <property type="term" value="P:protein deubiquitination"/>
    <property type="evidence" value="ECO:0007669"/>
    <property type="project" value="InterPro"/>
</dbReference>
<evidence type="ECO:0000256" key="1">
    <source>
        <dbReference type="ARBA" id="ARBA00000707"/>
    </source>
</evidence>
<dbReference type="InterPro" id="IPR044635">
    <property type="entry name" value="UBP14-like"/>
</dbReference>
<dbReference type="InterPro" id="IPR001394">
    <property type="entry name" value="Peptidase_C19_UCH"/>
</dbReference>
<name>A0A1Q2YDI8_9ASCO</name>
<evidence type="ECO:0000256" key="7">
    <source>
        <dbReference type="SAM" id="Coils"/>
    </source>
</evidence>
<dbReference type="InterPro" id="IPR028889">
    <property type="entry name" value="USP"/>
</dbReference>
<dbReference type="Pfam" id="PF13446">
    <property type="entry name" value="RPT"/>
    <property type="match status" value="3"/>
</dbReference>
<dbReference type="InterPro" id="IPR018200">
    <property type="entry name" value="USP_CS"/>
</dbReference>
<feature type="compositionally biased region" description="Basic and acidic residues" evidence="8">
    <location>
        <begin position="916"/>
        <end position="930"/>
    </location>
</feature>
<dbReference type="InterPro" id="IPR025305">
    <property type="entry name" value="UCH_repeat_domain"/>
</dbReference>
<dbReference type="SUPFAM" id="SSF54001">
    <property type="entry name" value="Cysteine proteinases"/>
    <property type="match status" value="1"/>
</dbReference>
<dbReference type="EMBL" id="BDGI01000041">
    <property type="protein sequence ID" value="GAV27594.1"/>
    <property type="molecule type" value="Genomic_DNA"/>
</dbReference>
<dbReference type="GO" id="GO:0061136">
    <property type="term" value="P:regulation of proteasomal protein catabolic process"/>
    <property type="evidence" value="ECO:0007669"/>
    <property type="project" value="TreeGrafter"/>
</dbReference>
<feature type="region of interest" description="Disordered" evidence="8">
    <location>
        <begin position="916"/>
        <end position="947"/>
    </location>
</feature>
<dbReference type="Pfam" id="PF00443">
    <property type="entry name" value="UCH"/>
    <property type="match status" value="1"/>
</dbReference>
<comment type="catalytic activity">
    <reaction evidence="1">
        <text>Thiol-dependent hydrolysis of ester, thioester, amide, peptide and isopeptide bonds formed by the C-terminal Gly of ubiquitin (a 76-residue protein attached to proteins as an intracellular targeting signal).</text>
        <dbReference type="EC" id="3.4.19.12"/>
    </reaction>
</comment>
<dbReference type="InterPro" id="IPR038765">
    <property type="entry name" value="Papain-like_cys_pep_sf"/>
</dbReference>
<evidence type="ECO:0000256" key="4">
    <source>
        <dbReference type="ARBA" id="ARBA00022786"/>
    </source>
</evidence>
<dbReference type="CDD" id="cd02666">
    <property type="entry name" value="Peptidase_C19J"/>
    <property type="match status" value="1"/>
</dbReference>
<organism evidence="10 11">
    <name type="scientific">Pichia membranifaciens</name>
    <dbReference type="NCBI Taxonomy" id="4926"/>
    <lineage>
        <taxon>Eukaryota</taxon>
        <taxon>Fungi</taxon>
        <taxon>Dikarya</taxon>
        <taxon>Ascomycota</taxon>
        <taxon>Saccharomycotina</taxon>
        <taxon>Pichiomycetes</taxon>
        <taxon>Pichiales</taxon>
        <taxon>Pichiaceae</taxon>
        <taxon>Pichia</taxon>
    </lineage>
</organism>
<reference evidence="10 11" key="1">
    <citation type="submission" date="2016-08" db="EMBL/GenBank/DDBJ databases">
        <title>Whole genome shotgun sequence of Pichia membranifaciens KS47-1.</title>
        <authorList>
            <person name="Konishi M."/>
            <person name="Ishida M."/>
            <person name="Arakawa T."/>
            <person name="Kato Y."/>
            <person name="Horiuchi J."/>
        </authorList>
    </citation>
    <scope>NUCLEOTIDE SEQUENCE [LARGE SCALE GENOMIC DNA]</scope>
    <source>
        <strain evidence="10 11">KS47-1</strain>
    </source>
</reference>
<feature type="compositionally biased region" description="Polar residues" evidence="8">
    <location>
        <begin position="1"/>
        <end position="23"/>
    </location>
</feature>
<feature type="domain" description="USP" evidence="9">
    <location>
        <begin position="750"/>
        <end position="1306"/>
    </location>
</feature>
<gene>
    <name evidence="10" type="ORF">PMKS-001062</name>
</gene>
<keyword evidence="4" id="KW-0833">Ubl conjugation pathway</keyword>
<dbReference type="PROSITE" id="PS00972">
    <property type="entry name" value="USP_1"/>
    <property type="match status" value="1"/>
</dbReference>
<dbReference type="GO" id="GO:0070628">
    <property type="term" value="F:proteasome binding"/>
    <property type="evidence" value="ECO:0007669"/>
    <property type="project" value="TreeGrafter"/>
</dbReference>
<comment type="caution">
    <text evidence="10">The sequence shown here is derived from an EMBL/GenBank/DDBJ whole genome shotgun (WGS) entry which is preliminary data.</text>
</comment>
<feature type="compositionally biased region" description="Acidic residues" evidence="8">
    <location>
        <begin position="33"/>
        <end position="42"/>
    </location>
</feature>
<evidence type="ECO:0000256" key="5">
    <source>
        <dbReference type="ARBA" id="ARBA00022801"/>
    </source>
</evidence>
<feature type="coiled-coil region" evidence="7">
    <location>
        <begin position="1202"/>
        <end position="1229"/>
    </location>
</feature>
<keyword evidence="11" id="KW-1185">Reference proteome</keyword>
<evidence type="ECO:0000256" key="6">
    <source>
        <dbReference type="ARBA" id="ARBA00022807"/>
    </source>
</evidence>